<evidence type="ECO:0000256" key="7">
    <source>
        <dbReference type="SAM" id="SignalP"/>
    </source>
</evidence>
<dbReference type="OrthoDB" id="9990035at2759"/>
<dbReference type="Proteomes" id="UP001152320">
    <property type="component" value="Unassembled WGS sequence"/>
</dbReference>
<dbReference type="SUPFAM" id="SSF56496">
    <property type="entry name" value="Fibrinogen C-terminal domain-like"/>
    <property type="match status" value="2"/>
</dbReference>
<name>A0A9Q1B9B4_HOLLE</name>
<proteinExistence type="predicted"/>
<keyword evidence="5" id="KW-1015">Disulfide bond</keyword>
<feature type="signal peptide" evidence="7">
    <location>
        <begin position="1"/>
        <end position="26"/>
    </location>
</feature>
<feature type="domain" description="Fibrinogen C-terminal" evidence="8">
    <location>
        <begin position="48"/>
        <end position="150"/>
    </location>
</feature>
<dbReference type="NCBIfam" id="NF040941">
    <property type="entry name" value="GGGWT_bact"/>
    <property type="match status" value="2"/>
</dbReference>
<comment type="subcellular location">
    <subcellularLocation>
        <location evidence="1">Secreted</location>
    </subcellularLocation>
</comment>
<evidence type="ECO:0000256" key="2">
    <source>
        <dbReference type="ARBA" id="ARBA00022525"/>
    </source>
</evidence>
<keyword evidence="4" id="KW-0175">Coiled coil</keyword>
<sequence length="235" mass="26316">MASSTKLYMVSFALGVCSFFLDGLSAEGGSEFFKSWDRNNDRSTFFFYQKLQYPGDCTEVRDSCSSSVSSGTYLIKPDGYEEPFEAFCDNEIDSGGWTVILRRLDGSVSFKRNWINYKKGFGFLSTELWLGNEKVSYLTNQAKYELRIDMTLDNGTSCNVNNSSLQLEEGDQSLPTDVTDVSTSFTDCNNVYNAGNTHDGVYSIRPRGWTGSPFDVFCYMSFDGGSWVGIAFIIL</sequence>
<reference evidence="9" key="1">
    <citation type="submission" date="2021-10" db="EMBL/GenBank/DDBJ databases">
        <title>Tropical sea cucumber genome reveals ecological adaptation and Cuvierian tubules defense mechanism.</title>
        <authorList>
            <person name="Chen T."/>
        </authorList>
    </citation>
    <scope>NUCLEOTIDE SEQUENCE</scope>
    <source>
        <strain evidence="9">Nanhai2018</strain>
        <tissue evidence="9">Muscle</tissue>
    </source>
</reference>
<dbReference type="InterPro" id="IPR002181">
    <property type="entry name" value="Fibrinogen_a/b/g_C_dom"/>
</dbReference>
<accession>A0A9Q1B9B4</accession>
<keyword evidence="10" id="KW-1185">Reference proteome</keyword>
<organism evidence="9 10">
    <name type="scientific">Holothuria leucospilota</name>
    <name type="common">Black long sea cucumber</name>
    <name type="synonym">Mertensiothuria leucospilota</name>
    <dbReference type="NCBI Taxonomy" id="206669"/>
    <lineage>
        <taxon>Eukaryota</taxon>
        <taxon>Metazoa</taxon>
        <taxon>Echinodermata</taxon>
        <taxon>Eleutherozoa</taxon>
        <taxon>Echinozoa</taxon>
        <taxon>Holothuroidea</taxon>
        <taxon>Aspidochirotacea</taxon>
        <taxon>Aspidochirotida</taxon>
        <taxon>Holothuriidae</taxon>
        <taxon>Holothuria</taxon>
    </lineage>
</organism>
<evidence type="ECO:0000256" key="6">
    <source>
        <dbReference type="ARBA" id="ARBA00023180"/>
    </source>
</evidence>
<evidence type="ECO:0000259" key="8">
    <source>
        <dbReference type="PROSITE" id="PS51406"/>
    </source>
</evidence>
<evidence type="ECO:0000313" key="10">
    <source>
        <dbReference type="Proteomes" id="UP001152320"/>
    </source>
</evidence>
<dbReference type="PANTHER" id="PTHR47221:SF6">
    <property type="entry name" value="FIBRINOGEN ALPHA CHAIN"/>
    <property type="match status" value="1"/>
</dbReference>
<keyword evidence="3 7" id="KW-0732">Signal</keyword>
<dbReference type="InterPro" id="IPR036056">
    <property type="entry name" value="Fibrinogen-like_C"/>
</dbReference>
<dbReference type="GO" id="GO:0030674">
    <property type="term" value="F:protein-macromolecule adaptor activity"/>
    <property type="evidence" value="ECO:0007669"/>
    <property type="project" value="TreeGrafter"/>
</dbReference>
<dbReference type="GO" id="GO:0005577">
    <property type="term" value="C:fibrinogen complex"/>
    <property type="evidence" value="ECO:0007669"/>
    <property type="project" value="TreeGrafter"/>
</dbReference>
<dbReference type="PANTHER" id="PTHR47221">
    <property type="entry name" value="FIBRINOGEN ALPHA CHAIN"/>
    <property type="match status" value="1"/>
</dbReference>
<dbReference type="Pfam" id="PF00147">
    <property type="entry name" value="Fibrinogen_C"/>
    <property type="match status" value="2"/>
</dbReference>
<comment type="caution">
    <text evidence="9">The sequence shown here is derived from an EMBL/GenBank/DDBJ whole genome shotgun (WGS) entry which is preliminary data.</text>
</comment>
<feature type="domain" description="Fibrinogen C-terminal" evidence="8">
    <location>
        <begin position="179"/>
        <end position="235"/>
    </location>
</feature>
<dbReference type="GO" id="GO:0005201">
    <property type="term" value="F:extracellular matrix structural constituent"/>
    <property type="evidence" value="ECO:0007669"/>
    <property type="project" value="TreeGrafter"/>
</dbReference>
<dbReference type="InterPro" id="IPR037579">
    <property type="entry name" value="FIB_ANG-like"/>
</dbReference>
<dbReference type="AlphaFoldDB" id="A0A9Q1B9B4"/>
<feature type="chain" id="PRO_5040288071" evidence="7">
    <location>
        <begin position="27"/>
        <end position="235"/>
    </location>
</feature>
<keyword evidence="2" id="KW-0964">Secreted</keyword>
<evidence type="ECO:0000313" key="9">
    <source>
        <dbReference type="EMBL" id="KAJ8017795.1"/>
    </source>
</evidence>
<dbReference type="GO" id="GO:0034116">
    <property type="term" value="P:positive regulation of heterotypic cell-cell adhesion"/>
    <property type="evidence" value="ECO:0007669"/>
    <property type="project" value="TreeGrafter"/>
</dbReference>
<evidence type="ECO:0000256" key="5">
    <source>
        <dbReference type="ARBA" id="ARBA00023157"/>
    </source>
</evidence>
<keyword evidence="6" id="KW-0325">Glycoprotein</keyword>
<dbReference type="PROSITE" id="PS51406">
    <property type="entry name" value="FIBRINOGEN_C_2"/>
    <property type="match status" value="2"/>
</dbReference>
<dbReference type="Gene3D" id="3.90.215.10">
    <property type="entry name" value="Gamma Fibrinogen, chain A, domain 1"/>
    <property type="match status" value="2"/>
</dbReference>
<dbReference type="SMART" id="SM00186">
    <property type="entry name" value="FBG"/>
    <property type="match status" value="1"/>
</dbReference>
<evidence type="ECO:0000256" key="4">
    <source>
        <dbReference type="ARBA" id="ARBA00023054"/>
    </source>
</evidence>
<evidence type="ECO:0000256" key="1">
    <source>
        <dbReference type="ARBA" id="ARBA00004613"/>
    </source>
</evidence>
<dbReference type="EMBL" id="JAIZAY010000995">
    <property type="protein sequence ID" value="KAJ8017795.1"/>
    <property type="molecule type" value="Genomic_DNA"/>
</dbReference>
<protein>
    <submittedName>
        <fullName evidence="9">Fibrinogen-like protein A</fullName>
    </submittedName>
</protein>
<dbReference type="InterPro" id="IPR014716">
    <property type="entry name" value="Fibrinogen_a/b/g_C_1"/>
</dbReference>
<gene>
    <name evidence="9" type="ORF">HOLleu_44564</name>
</gene>
<evidence type="ECO:0000256" key="3">
    <source>
        <dbReference type="ARBA" id="ARBA00022729"/>
    </source>
</evidence>